<feature type="transmembrane region" description="Helical" evidence="1">
    <location>
        <begin position="124"/>
        <end position="147"/>
    </location>
</feature>
<keyword evidence="1" id="KW-0472">Membrane</keyword>
<dbReference type="EMBL" id="JOTP01000003">
    <property type="protein sequence ID" value="KEP27553.1"/>
    <property type="molecule type" value="Genomic_DNA"/>
</dbReference>
<dbReference type="Pfam" id="PF11391">
    <property type="entry name" value="DUF2798"/>
    <property type="match status" value="2"/>
</dbReference>
<evidence type="ECO:0008006" key="4">
    <source>
        <dbReference type="Google" id="ProtNLM"/>
    </source>
</evidence>
<evidence type="ECO:0000313" key="2">
    <source>
        <dbReference type="EMBL" id="KEP27553.1"/>
    </source>
</evidence>
<evidence type="ECO:0000256" key="1">
    <source>
        <dbReference type="SAM" id="Phobius"/>
    </source>
</evidence>
<proteinExistence type="predicted"/>
<accession>A0A081LE77</accession>
<dbReference type="InterPro" id="IPR021529">
    <property type="entry name" value="DUF2798"/>
</dbReference>
<feature type="transmembrane region" description="Helical" evidence="1">
    <location>
        <begin position="42"/>
        <end position="60"/>
    </location>
</feature>
<feature type="transmembrane region" description="Helical" evidence="1">
    <location>
        <begin position="80"/>
        <end position="104"/>
    </location>
</feature>
<organism evidence="2 3">
    <name type="scientific">Bacillus zhangzhouensis</name>
    <dbReference type="NCBI Taxonomy" id="1178540"/>
    <lineage>
        <taxon>Bacteria</taxon>
        <taxon>Bacillati</taxon>
        <taxon>Bacillota</taxon>
        <taxon>Bacilli</taxon>
        <taxon>Bacillales</taxon>
        <taxon>Bacillaceae</taxon>
        <taxon>Bacillus</taxon>
    </lineage>
</organism>
<protein>
    <recommendedName>
        <fullName evidence="4">DUF2798 domain-containing protein</fullName>
    </recommendedName>
</protein>
<keyword evidence="1" id="KW-0812">Transmembrane</keyword>
<dbReference type="eggNOG" id="ENOG5032QWV">
    <property type="taxonomic scope" value="Bacteria"/>
</dbReference>
<dbReference type="Proteomes" id="UP000028091">
    <property type="component" value="Unassembled WGS sequence"/>
</dbReference>
<gene>
    <name evidence="2" type="ORF">BA70_10500</name>
</gene>
<evidence type="ECO:0000313" key="3">
    <source>
        <dbReference type="Proteomes" id="UP000028091"/>
    </source>
</evidence>
<comment type="caution">
    <text evidence="2">The sequence shown here is derived from an EMBL/GenBank/DDBJ whole genome shotgun (WGS) entry which is preliminary data.</text>
</comment>
<keyword evidence="3" id="KW-1185">Reference proteome</keyword>
<dbReference type="OrthoDB" id="7062363at2"/>
<feature type="transmembrane region" description="Helical" evidence="1">
    <location>
        <begin position="12"/>
        <end position="30"/>
    </location>
</feature>
<sequence>MPMTKKEDIQFGVLMCFCMFSVMFFYNLFLNGQLGHMTWLEGVLSYVLGFVIALLIEMYIVEPSAKKAASRFAPKGKKIYFILTLSICIVFGMVCLMSLCGYVVQSISTGFQAQSILSDYFTIFGHNVIMALPLQLLIMGPLVRYVFFKWMKSKQTAAI</sequence>
<reference evidence="2 3" key="1">
    <citation type="submission" date="2012-09" db="EMBL/GenBank/DDBJ databases">
        <title>Genome Sequence of Bacillus sp. DW5-4.</title>
        <authorList>
            <person name="Lai Q."/>
            <person name="Liu Y."/>
            <person name="Shao Z."/>
        </authorList>
    </citation>
    <scope>NUCLEOTIDE SEQUENCE [LARGE SCALE GENOMIC DNA]</scope>
    <source>
        <strain evidence="2 3">DW5-4</strain>
    </source>
</reference>
<dbReference type="AlphaFoldDB" id="A0A081LE77"/>
<keyword evidence="1" id="KW-1133">Transmembrane helix</keyword>
<name>A0A081LE77_9BACI</name>